<evidence type="ECO:0000313" key="1">
    <source>
        <dbReference type="EMBL" id="EJR28881.1"/>
    </source>
</evidence>
<sequence length="64" mass="7427">MFFSATLTDIYEIEDNYHITCMVDSDSGFKFNIQKNNVYGTPYIGAHISGYYDDNKQITNLFIE</sequence>
<organism evidence="1 2">
    <name type="scientific">Bacillus mycoides</name>
    <dbReference type="NCBI Taxonomy" id="1405"/>
    <lineage>
        <taxon>Bacteria</taxon>
        <taxon>Bacillati</taxon>
        <taxon>Bacillota</taxon>
        <taxon>Bacilli</taxon>
        <taxon>Bacillales</taxon>
        <taxon>Bacillaceae</taxon>
        <taxon>Bacillus</taxon>
        <taxon>Bacillus cereus group</taxon>
    </lineage>
</organism>
<dbReference type="AlphaFoldDB" id="A0ABC9QUJ6"/>
<evidence type="ECO:0000313" key="2">
    <source>
        <dbReference type="Proteomes" id="UP000006976"/>
    </source>
</evidence>
<gene>
    <name evidence="1" type="ORF">III_05987</name>
</gene>
<comment type="caution">
    <text evidence="1">The sequence shown here is derived from an EMBL/GenBank/DDBJ whole genome shotgun (WGS) entry which is preliminary data.</text>
</comment>
<reference evidence="1 2" key="1">
    <citation type="submission" date="2012-04" db="EMBL/GenBank/DDBJ databases">
        <title>The Genome Sequence of Bacillus cereus VD078.</title>
        <authorList>
            <consortium name="The Broad Institute Genome Sequencing Platform"/>
            <consortium name="The Broad Institute Genome Sequencing Center for Infectious Disease"/>
            <person name="Feldgarden M."/>
            <person name="Van der Auwera G.A."/>
            <person name="Mahillon J."/>
            <person name="Duprez V."/>
            <person name="Timmery S."/>
            <person name="Mattelet C."/>
            <person name="Dierick K."/>
            <person name="Sun M."/>
            <person name="Yu Z."/>
            <person name="Zhu L."/>
            <person name="Hu X."/>
            <person name="Shank E.B."/>
            <person name="Swiecicka I."/>
            <person name="Hansen B.M."/>
            <person name="Andrup L."/>
            <person name="Young S.K."/>
            <person name="Zeng Q."/>
            <person name="Gargeya S."/>
            <person name="Fitzgerald M."/>
            <person name="Haas B."/>
            <person name="Abouelleil A."/>
            <person name="Alvarado L."/>
            <person name="Arachchi H.M."/>
            <person name="Berlin A."/>
            <person name="Chapman S.B."/>
            <person name="Goldberg J."/>
            <person name="Griggs A."/>
            <person name="Gujja S."/>
            <person name="Hansen M."/>
            <person name="Howarth C."/>
            <person name="Imamovic A."/>
            <person name="Larimer J."/>
            <person name="McCowen C."/>
            <person name="Montmayeur A."/>
            <person name="Murphy C."/>
            <person name="Neiman D."/>
            <person name="Pearson M."/>
            <person name="Priest M."/>
            <person name="Roberts A."/>
            <person name="Saif S."/>
            <person name="Shea T."/>
            <person name="Sisk P."/>
            <person name="Sykes S."/>
            <person name="Wortman J."/>
            <person name="Nusbaum C."/>
            <person name="Birren B."/>
        </authorList>
    </citation>
    <scope>NUCLEOTIDE SEQUENCE [LARGE SCALE GENOMIC DNA]</scope>
    <source>
        <strain evidence="1 2">VD078</strain>
    </source>
</reference>
<dbReference type="EMBL" id="AHEV01000057">
    <property type="protein sequence ID" value="EJR28881.1"/>
    <property type="molecule type" value="Genomic_DNA"/>
</dbReference>
<protein>
    <submittedName>
        <fullName evidence="1">Uncharacterized protein</fullName>
    </submittedName>
</protein>
<proteinExistence type="predicted"/>
<accession>A0ABC9QUJ6</accession>
<name>A0ABC9QUJ6_BACMY</name>
<dbReference type="Proteomes" id="UP000006976">
    <property type="component" value="Unassembled WGS sequence"/>
</dbReference>